<evidence type="ECO:0000256" key="1">
    <source>
        <dbReference type="ARBA" id="ARBA00004571"/>
    </source>
</evidence>
<dbReference type="InterPro" id="IPR000758">
    <property type="entry name" value="Enterovir_OMP"/>
</dbReference>
<dbReference type="RefSeq" id="WP_099131843.1">
    <property type="nucleotide sequence ID" value="NZ_CAWNOJ010000064.1"/>
</dbReference>
<evidence type="ECO:0000256" key="5">
    <source>
        <dbReference type="ARBA" id="ARBA00023136"/>
    </source>
</evidence>
<evidence type="ECO:0000256" key="6">
    <source>
        <dbReference type="SAM" id="SignalP"/>
    </source>
</evidence>
<keyword evidence="11" id="KW-1185">Reference proteome</keyword>
<dbReference type="PANTHER" id="PTHR35892:SF2">
    <property type="entry name" value="OUTER MEMBRANE PROTEIN PAGN"/>
    <property type="match status" value="1"/>
</dbReference>
<proteinExistence type="predicted"/>
<dbReference type="Gene3D" id="2.40.160.20">
    <property type="match status" value="1"/>
</dbReference>
<dbReference type="EMBL" id="NIBT01000005">
    <property type="protein sequence ID" value="PHM25666.1"/>
    <property type="molecule type" value="Genomic_DNA"/>
</dbReference>
<dbReference type="Pfam" id="PF13505">
    <property type="entry name" value="OMP_b-brl"/>
    <property type="match status" value="1"/>
</dbReference>
<dbReference type="InterPro" id="IPR011250">
    <property type="entry name" value="OMP/PagP_B-barrel"/>
</dbReference>
<evidence type="ECO:0000313" key="9">
    <source>
        <dbReference type="EMBL" id="RKE93465.1"/>
    </source>
</evidence>
<keyword evidence="5" id="KW-0472">Membrane</keyword>
<keyword evidence="2" id="KW-1134">Transmembrane beta strand</keyword>
<comment type="caution">
    <text evidence="8">The sequence shown here is derived from an EMBL/GenBank/DDBJ whole genome shotgun (WGS) entry which is preliminary data.</text>
</comment>
<evidence type="ECO:0000313" key="10">
    <source>
        <dbReference type="Proteomes" id="UP000225605"/>
    </source>
</evidence>
<evidence type="ECO:0000256" key="2">
    <source>
        <dbReference type="ARBA" id="ARBA00022452"/>
    </source>
</evidence>
<dbReference type="Proteomes" id="UP000283568">
    <property type="component" value="Unassembled WGS sequence"/>
</dbReference>
<dbReference type="OrthoDB" id="5873117at2"/>
<dbReference type="GO" id="GO:0044384">
    <property type="term" value="C:host outer membrane"/>
    <property type="evidence" value="ECO:0007669"/>
    <property type="project" value="InterPro"/>
</dbReference>
<dbReference type="AlphaFoldDB" id="A0A2D0IUW2"/>
<keyword evidence="3" id="KW-0812">Transmembrane</keyword>
<sequence>MKKALLTSAIVAGLSISSLTAHASGKHTISLGYAQTDIKAQIEGSEPNMKDLDKDPRGLNLKYRYEINDNWGFISSVTQTKLEINYYHPHNRQLSVGNGDITYRSLMAGPTYRFNEYVSAYALIGAAKVEGKARLTAQPSVSKKKTAVAYGTGLQFNPIPSVAVDVSYEYSDLSQAKTGTWTVGVGYRF</sequence>
<name>A0A2D0IUW2_9GAMM</name>
<feature type="chain" id="PRO_5012022497" evidence="6">
    <location>
        <begin position="24"/>
        <end position="189"/>
    </location>
</feature>
<accession>A0A2D0IUW2</accession>
<evidence type="ECO:0000256" key="3">
    <source>
        <dbReference type="ARBA" id="ARBA00022692"/>
    </source>
</evidence>
<dbReference type="PROSITE" id="PS00695">
    <property type="entry name" value="ENT_VIR_OMP_2"/>
    <property type="match status" value="1"/>
</dbReference>
<dbReference type="PANTHER" id="PTHR35892">
    <property type="entry name" value="OUTER MEMBRANE PROTEIN PAGN-RELATED"/>
    <property type="match status" value="1"/>
</dbReference>
<protein>
    <submittedName>
        <fullName evidence="8">Attachment invasion locus protein</fullName>
    </submittedName>
</protein>
<gene>
    <name evidence="9" type="ORF">BDE27_1209</name>
    <name evidence="8" type="ORF">Xehl_01293</name>
</gene>
<comment type="subcellular location">
    <subcellularLocation>
        <location evidence="1">Cell outer membrane</location>
        <topology evidence="1">Multi-pass membrane protein</topology>
    </subcellularLocation>
</comment>
<reference evidence="8 10" key="1">
    <citation type="journal article" date="2017" name="Nat. Microbiol.">
        <title>Natural product diversity associated with the nematode symbionts Photorhabdus and Xenorhabdus.</title>
        <authorList>
            <person name="Tobias N.J."/>
            <person name="Wolff H."/>
            <person name="Djahanschiri B."/>
            <person name="Grundmann F."/>
            <person name="Kronenwerth M."/>
            <person name="Shi Y.M."/>
            <person name="Simonyi S."/>
            <person name="Grun P."/>
            <person name="Shapiro-Ilan D."/>
            <person name="Pidot S.J."/>
            <person name="Stinear T.P."/>
            <person name="Ebersberger I."/>
            <person name="Bode H.B."/>
        </authorList>
    </citation>
    <scope>NUCLEOTIDE SEQUENCE [LARGE SCALE GENOMIC DNA]</scope>
    <source>
        <strain evidence="8 10">DSM 16337</strain>
    </source>
</reference>
<reference evidence="9 11" key="2">
    <citation type="submission" date="2018-09" db="EMBL/GenBank/DDBJ databases">
        <title>Genomic Encyclopedia of Archaeal and Bacterial Type Strains, Phase II (KMG-II): from individual species to whole genera.</title>
        <authorList>
            <person name="Goeker M."/>
        </authorList>
    </citation>
    <scope>NUCLEOTIDE SEQUENCE [LARGE SCALE GENOMIC DNA]</scope>
    <source>
        <strain evidence="9 11">DSM 16337</strain>
    </source>
</reference>
<dbReference type="SUPFAM" id="SSF56925">
    <property type="entry name" value="OMPA-like"/>
    <property type="match status" value="1"/>
</dbReference>
<dbReference type="GO" id="GO:0009279">
    <property type="term" value="C:cell outer membrane"/>
    <property type="evidence" value="ECO:0007669"/>
    <property type="project" value="UniProtKB-SubCell"/>
</dbReference>
<feature type="domain" description="Outer membrane protein beta-barrel" evidence="7">
    <location>
        <begin position="9"/>
        <end position="189"/>
    </location>
</feature>
<evidence type="ECO:0000259" key="7">
    <source>
        <dbReference type="Pfam" id="PF13505"/>
    </source>
</evidence>
<dbReference type="InterPro" id="IPR051723">
    <property type="entry name" value="Bact_OM_Invasion-Related"/>
</dbReference>
<evidence type="ECO:0000313" key="8">
    <source>
        <dbReference type="EMBL" id="PHM25666.1"/>
    </source>
</evidence>
<keyword evidence="4 6" id="KW-0732">Signal</keyword>
<dbReference type="PROSITE" id="PS00694">
    <property type="entry name" value="ENT_VIR_OMP_1"/>
    <property type="match status" value="1"/>
</dbReference>
<dbReference type="EMBL" id="RAQI01000001">
    <property type="protein sequence ID" value="RKE93465.1"/>
    <property type="molecule type" value="Genomic_DNA"/>
</dbReference>
<evidence type="ECO:0000256" key="4">
    <source>
        <dbReference type="ARBA" id="ARBA00022729"/>
    </source>
</evidence>
<feature type="signal peptide" evidence="6">
    <location>
        <begin position="1"/>
        <end position="23"/>
    </location>
</feature>
<organism evidence="8 10">
    <name type="scientific">Xenorhabdus ehlersii</name>
    <dbReference type="NCBI Taxonomy" id="290111"/>
    <lineage>
        <taxon>Bacteria</taxon>
        <taxon>Pseudomonadati</taxon>
        <taxon>Pseudomonadota</taxon>
        <taxon>Gammaproteobacteria</taxon>
        <taxon>Enterobacterales</taxon>
        <taxon>Morganellaceae</taxon>
        <taxon>Xenorhabdus</taxon>
    </lineage>
</organism>
<dbReference type="PRINTS" id="PR00316">
    <property type="entry name" value="ENTEROVIROMP"/>
</dbReference>
<dbReference type="Proteomes" id="UP000225605">
    <property type="component" value="Unassembled WGS sequence"/>
</dbReference>
<evidence type="ECO:0000313" key="11">
    <source>
        <dbReference type="Proteomes" id="UP000283568"/>
    </source>
</evidence>
<dbReference type="InterPro" id="IPR027385">
    <property type="entry name" value="Beta-barrel_OMP"/>
</dbReference>